<dbReference type="InterPro" id="IPR036412">
    <property type="entry name" value="HAD-like_sf"/>
</dbReference>
<protein>
    <recommendedName>
        <fullName evidence="6">HAD family hydrolase</fullName>
    </recommendedName>
</protein>
<keyword evidence="2" id="KW-0378">Hydrolase</keyword>
<dbReference type="NCBIfam" id="TIGR01549">
    <property type="entry name" value="HAD-SF-IA-v1"/>
    <property type="match status" value="1"/>
</dbReference>
<evidence type="ECO:0000256" key="1">
    <source>
        <dbReference type="ARBA" id="ARBA00001946"/>
    </source>
</evidence>
<evidence type="ECO:0000256" key="3">
    <source>
        <dbReference type="ARBA" id="ARBA00022842"/>
    </source>
</evidence>
<keyword evidence="3" id="KW-0460">Magnesium</keyword>
<sequence length="239" mass="27224">MSIRFNRPFANPIKAISFDLDDTLYFNEEVIRNAIQVQFDKVCELVPSAKQKGIAYWDTLKWQVAKKNPEYCHDVNVWRHHVLDLGLTSFGIKEPQKSVMNKQIYDAFCEARSDFTVPQQTFDVLEQLSDKYPLVAVTNGNADYERIGLAPYFVGYYRAGENGTRMKPYPDMLNDASKDLNIPCQNILHIGDSAMSDIQAALNANCPSLWFNPNNNHYPSGFTLANGEYSHLDDLLTLL</sequence>
<evidence type="ECO:0008006" key="6">
    <source>
        <dbReference type="Google" id="ProtNLM"/>
    </source>
</evidence>
<comment type="caution">
    <text evidence="4">The sequence shown here is derived from an EMBL/GenBank/DDBJ whole genome shotgun (WGS) entry which is preliminary data.</text>
</comment>
<dbReference type="GO" id="GO:0009231">
    <property type="term" value="P:riboflavin biosynthetic process"/>
    <property type="evidence" value="ECO:0007669"/>
    <property type="project" value="TreeGrafter"/>
</dbReference>
<dbReference type="Gene3D" id="3.40.50.1000">
    <property type="entry name" value="HAD superfamily/HAD-like"/>
    <property type="match status" value="1"/>
</dbReference>
<dbReference type="InterPro" id="IPR051400">
    <property type="entry name" value="HAD-like_hydrolase"/>
</dbReference>
<name>A0A2S7UTC8_9GAMM</name>
<gene>
    <name evidence="4" type="ORF">BTO11_03335</name>
</gene>
<dbReference type="PANTHER" id="PTHR46470:SF4">
    <property type="entry name" value="5-AMINO-6-(5-PHOSPHO-D-RIBITYLAMINO)URACIL PHOSPHATASE YIGB"/>
    <property type="match status" value="1"/>
</dbReference>
<evidence type="ECO:0000313" key="4">
    <source>
        <dbReference type="EMBL" id="PQJ52782.1"/>
    </source>
</evidence>
<evidence type="ECO:0000256" key="2">
    <source>
        <dbReference type="ARBA" id="ARBA00022801"/>
    </source>
</evidence>
<dbReference type="SUPFAM" id="SSF56784">
    <property type="entry name" value="HAD-like"/>
    <property type="match status" value="1"/>
</dbReference>
<dbReference type="EMBL" id="MSCH01000003">
    <property type="protein sequence ID" value="PQJ52782.1"/>
    <property type="molecule type" value="Genomic_DNA"/>
</dbReference>
<dbReference type="SFLD" id="SFLDG01129">
    <property type="entry name" value="C1.5:_HAD__Beta-PGM__Phosphata"/>
    <property type="match status" value="1"/>
</dbReference>
<reference evidence="4 5" key="1">
    <citation type="submission" date="2016-12" db="EMBL/GenBank/DDBJ databases">
        <title>Diversity of luminous bacteria.</title>
        <authorList>
            <person name="Yoshizawa S."/>
            <person name="Kogure K."/>
        </authorList>
    </citation>
    <scope>NUCLEOTIDE SEQUENCE [LARGE SCALE GENOMIC DNA]</scope>
    <source>
        <strain evidence="4 5">SA4-48</strain>
    </source>
</reference>
<keyword evidence="5" id="KW-1185">Reference proteome</keyword>
<dbReference type="OrthoDB" id="367448at2"/>
<dbReference type="PANTHER" id="PTHR46470">
    <property type="entry name" value="N-ACYLNEURAMINATE-9-PHOSPHATASE"/>
    <property type="match status" value="1"/>
</dbReference>
<accession>A0A2S7UTC8</accession>
<evidence type="ECO:0000313" key="5">
    <source>
        <dbReference type="Proteomes" id="UP000239007"/>
    </source>
</evidence>
<dbReference type="InterPro" id="IPR006439">
    <property type="entry name" value="HAD-SF_hydro_IA"/>
</dbReference>
<comment type="cofactor">
    <cofactor evidence="1">
        <name>Mg(2+)</name>
        <dbReference type="ChEBI" id="CHEBI:18420"/>
    </cofactor>
</comment>
<dbReference type="RefSeq" id="WP_105051251.1">
    <property type="nucleotide sequence ID" value="NZ_BMYG01000004.1"/>
</dbReference>
<dbReference type="Proteomes" id="UP000239007">
    <property type="component" value="Unassembled WGS sequence"/>
</dbReference>
<dbReference type="SFLD" id="SFLDS00003">
    <property type="entry name" value="Haloacid_Dehalogenase"/>
    <property type="match status" value="1"/>
</dbReference>
<dbReference type="InterPro" id="IPR023214">
    <property type="entry name" value="HAD_sf"/>
</dbReference>
<dbReference type="Pfam" id="PF00702">
    <property type="entry name" value="Hydrolase"/>
    <property type="match status" value="1"/>
</dbReference>
<dbReference type="AlphaFoldDB" id="A0A2S7UTC8"/>
<organism evidence="4 5">
    <name type="scientific">Psychrosphaera saromensis</name>
    <dbReference type="NCBI Taxonomy" id="716813"/>
    <lineage>
        <taxon>Bacteria</taxon>
        <taxon>Pseudomonadati</taxon>
        <taxon>Pseudomonadota</taxon>
        <taxon>Gammaproteobacteria</taxon>
        <taxon>Alteromonadales</taxon>
        <taxon>Pseudoalteromonadaceae</taxon>
        <taxon>Psychrosphaera</taxon>
    </lineage>
</organism>
<dbReference type="Gene3D" id="1.20.120.1600">
    <property type="match status" value="1"/>
</dbReference>
<proteinExistence type="predicted"/>
<dbReference type="GO" id="GO:0016787">
    <property type="term" value="F:hydrolase activity"/>
    <property type="evidence" value="ECO:0007669"/>
    <property type="project" value="UniProtKB-KW"/>
</dbReference>